<dbReference type="Pfam" id="PF02627">
    <property type="entry name" value="CMD"/>
    <property type="match status" value="1"/>
</dbReference>
<accession>A0A8G2BX78</accession>
<comment type="caution">
    <text evidence="2">The sequence shown here is derived from an EMBL/GenBank/DDBJ whole genome shotgun (WGS) entry which is preliminary data.</text>
</comment>
<dbReference type="Gene3D" id="1.20.1290.10">
    <property type="entry name" value="AhpD-like"/>
    <property type="match status" value="1"/>
</dbReference>
<reference evidence="2 3" key="1">
    <citation type="submission" date="2016-10" db="EMBL/GenBank/DDBJ databases">
        <authorList>
            <person name="Varghese N."/>
            <person name="Submissions S."/>
        </authorList>
    </citation>
    <scope>NUCLEOTIDE SEQUENCE [LARGE SCALE GENOMIC DNA]</scope>
    <source>
        <strain evidence="2 3">DSM 29073</strain>
    </source>
</reference>
<dbReference type="CDD" id="cd02233">
    <property type="entry name" value="cupin_HNL-like"/>
    <property type="match status" value="1"/>
</dbReference>
<name>A0A8G2BX78_9BACT</name>
<dbReference type="InterPro" id="IPR003779">
    <property type="entry name" value="CMD-like"/>
</dbReference>
<dbReference type="InterPro" id="IPR011051">
    <property type="entry name" value="RmlC_Cupin_sf"/>
</dbReference>
<proteinExistence type="predicted"/>
<evidence type="ECO:0000313" key="2">
    <source>
        <dbReference type="EMBL" id="SEG00976.1"/>
    </source>
</evidence>
<dbReference type="PANTHER" id="PTHR43698:SF1">
    <property type="entry name" value="BLL4564 PROTEIN"/>
    <property type="match status" value="1"/>
</dbReference>
<protein>
    <submittedName>
        <fullName evidence="2">4-carboxymuconolactone decarboxylase</fullName>
    </submittedName>
</protein>
<dbReference type="Proteomes" id="UP000236725">
    <property type="component" value="Unassembled WGS sequence"/>
</dbReference>
<feature type="domain" description="Carboxymuconolactone decarboxylase-like" evidence="1">
    <location>
        <begin position="39"/>
        <end position="125"/>
    </location>
</feature>
<organism evidence="2 3">
    <name type="scientific">Parabacteroides chinchillae</name>
    <dbReference type="NCBI Taxonomy" id="871327"/>
    <lineage>
        <taxon>Bacteria</taxon>
        <taxon>Pseudomonadati</taxon>
        <taxon>Bacteroidota</taxon>
        <taxon>Bacteroidia</taxon>
        <taxon>Bacteroidales</taxon>
        <taxon>Tannerellaceae</taxon>
        <taxon>Parabacteroides</taxon>
    </lineage>
</organism>
<dbReference type="InterPro" id="IPR014710">
    <property type="entry name" value="RmlC-like_jellyroll"/>
</dbReference>
<evidence type="ECO:0000259" key="1">
    <source>
        <dbReference type="Pfam" id="PF02627"/>
    </source>
</evidence>
<dbReference type="GO" id="GO:0051920">
    <property type="term" value="F:peroxiredoxin activity"/>
    <property type="evidence" value="ECO:0007669"/>
    <property type="project" value="InterPro"/>
</dbReference>
<dbReference type="Gene3D" id="2.60.120.10">
    <property type="entry name" value="Jelly Rolls"/>
    <property type="match status" value="1"/>
</dbReference>
<keyword evidence="3" id="KW-1185">Reference proteome</keyword>
<sequence length="276" mass="30689">MNYKTITMAFMLSLTAMTMNGQEKIKQTAGRDQLGDFAPKFAELNDDVLFGEVWNRTDKLGFRDRSLITVTCLVSMGITDSSLKYHLQSAKNNGISRAEIAEALTHISFYAGWPKAWAAFRLAKEVWNEESGSAADAKAAFEREMMFPMGQPNDAFAKYFIGQSYLASLSTKQVGIYNVTFEPGCRNNWHIHRATKGGGQILVCVAGKGWYQEWGKPARVLCPGDVVNIPAGVKHWHGAAADSWFAHLAIEVSGENTSNEWLEAVDDEQYGKLMKE</sequence>
<dbReference type="SUPFAM" id="SSF51182">
    <property type="entry name" value="RmlC-like cupins"/>
    <property type="match status" value="1"/>
</dbReference>
<gene>
    <name evidence="2" type="ORF">SAMN05444001_11213</name>
</gene>
<dbReference type="InterPro" id="IPR029032">
    <property type="entry name" value="AhpD-like"/>
</dbReference>
<dbReference type="AlphaFoldDB" id="A0A8G2BX78"/>
<dbReference type="SUPFAM" id="SSF69118">
    <property type="entry name" value="AhpD-like"/>
    <property type="match status" value="1"/>
</dbReference>
<dbReference type="EMBL" id="FNVS01000012">
    <property type="protein sequence ID" value="SEG00976.1"/>
    <property type="molecule type" value="Genomic_DNA"/>
</dbReference>
<dbReference type="RefSeq" id="WP_394340848.1">
    <property type="nucleotide sequence ID" value="NZ_FNVS01000012.1"/>
</dbReference>
<evidence type="ECO:0000313" key="3">
    <source>
        <dbReference type="Proteomes" id="UP000236725"/>
    </source>
</evidence>
<dbReference type="PANTHER" id="PTHR43698">
    <property type="entry name" value="RIBD C-TERMINAL DOMAIN CONTAINING PROTEIN"/>
    <property type="match status" value="1"/>
</dbReference>
<dbReference type="InterPro" id="IPR047263">
    <property type="entry name" value="HNL-like_cupin"/>
</dbReference>